<keyword evidence="1" id="KW-0805">Transcription regulation</keyword>
<dbReference type="PANTHER" id="PTHR11019:SF159">
    <property type="entry name" value="TRANSCRIPTIONAL REGULATOR-RELATED"/>
    <property type="match status" value="1"/>
</dbReference>
<dbReference type="InterPro" id="IPR011051">
    <property type="entry name" value="RmlC_Cupin_sf"/>
</dbReference>
<keyword evidence="6" id="KW-1185">Reference proteome</keyword>
<dbReference type="InterPro" id="IPR014710">
    <property type="entry name" value="RmlC-like_jellyroll"/>
</dbReference>
<evidence type="ECO:0000256" key="3">
    <source>
        <dbReference type="ARBA" id="ARBA00023163"/>
    </source>
</evidence>
<dbReference type="SUPFAM" id="SSF51182">
    <property type="entry name" value="RmlC-like cupins"/>
    <property type="match status" value="1"/>
</dbReference>
<keyword evidence="3" id="KW-0804">Transcription</keyword>
<evidence type="ECO:0000313" key="5">
    <source>
        <dbReference type="EMBL" id="AOO79218.1"/>
    </source>
</evidence>
<reference evidence="5 6" key="1">
    <citation type="journal article" date="2015" name="Antonie Van Leeuwenhoek">
        <title>Bosea vaviloviae sp. nov., a new species of slow-growing rhizobia isolated from nodules of the relict species Vavilovia formosa (Stev.) Fed.</title>
        <authorList>
            <person name="Safronova V.I."/>
            <person name="Kuznetsova I.G."/>
            <person name="Sazanova A.L."/>
            <person name="Kimeklis A.K."/>
            <person name="Belimov A.A."/>
            <person name="Andronov E.E."/>
            <person name="Pinaev A.G."/>
            <person name="Chizhevskaya E.P."/>
            <person name="Pukhaev A.R."/>
            <person name="Popov K.P."/>
            <person name="Willems A."/>
            <person name="Tikhonovich I.A."/>
        </authorList>
    </citation>
    <scope>NUCLEOTIDE SEQUENCE [LARGE SCALE GENOMIC DNA]</scope>
    <source>
        <strain evidence="5 6">Vaf18</strain>
    </source>
</reference>
<dbReference type="STRING" id="1526658.BHK69_00745"/>
<dbReference type="EMBL" id="CP017147">
    <property type="protein sequence ID" value="AOO79218.1"/>
    <property type="molecule type" value="Genomic_DNA"/>
</dbReference>
<accession>A0A1D7TVR9</accession>
<dbReference type="InterPro" id="IPR009057">
    <property type="entry name" value="Homeodomain-like_sf"/>
</dbReference>
<evidence type="ECO:0000259" key="4">
    <source>
        <dbReference type="PROSITE" id="PS01124"/>
    </source>
</evidence>
<dbReference type="SUPFAM" id="SSF46689">
    <property type="entry name" value="Homeodomain-like"/>
    <property type="match status" value="1"/>
</dbReference>
<sequence length="273" mass="29841">MTKPPAPTAAALDESHRHSVGKIYHAGSTVIVHRSDDPAGYTVPPHSHRHIQLLCVFSGVVLLATGVGCWMIPPGHALLIPPHLEHSVEMMSDVSMRSVYLLPGDDALAERFLQVLAVTDLVRGLIIEAIRLHDAAVEGRKPQLVLDLLAEEVTTLAPRPLGLPFPTDARLSVLCRAFMEAPSAHLRLDAWADRLAMSRRTFTRFFLRETGLGFAAWRQQACLFACLPKLAAGAPVTQIAMLAGYDNVAAFTTMFTRRLGTPPRAYMRRSLAG</sequence>
<dbReference type="Pfam" id="PF12833">
    <property type="entry name" value="HTH_18"/>
    <property type="match status" value="1"/>
</dbReference>
<dbReference type="AlphaFoldDB" id="A0A1D7TVR9"/>
<dbReference type="RefSeq" id="WP_069688443.1">
    <property type="nucleotide sequence ID" value="NZ_CP017147.1"/>
</dbReference>
<dbReference type="Pfam" id="PF02311">
    <property type="entry name" value="AraC_binding"/>
    <property type="match status" value="1"/>
</dbReference>
<dbReference type="CDD" id="cd06124">
    <property type="entry name" value="cupin_NimR-like_N"/>
    <property type="match status" value="1"/>
</dbReference>
<protein>
    <submittedName>
        <fullName evidence="5">AraC family transcriptional regulator</fullName>
    </submittedName>
</protein>
<dbReference type="Gene3D" id="2.60.120.10">
    <property type="entry name" value="Jelly Rolls"/>
    <property type="match status" value="1"/>
</dbReference>
<dbReference type="Proteomes" id="UP000094969">
    <property type="component" value="Chromosome"/>
</dbReference>
<dbReference type="PANTHER" id="PTHR11019">
    <property type="entry name" value="HTH-TYPE TRANSCRIPTIONAL REGULATOR NIMR"/>
    <property type="match status" value="1"/>
</dbReference>
<proteinExistence type="predicted"/>
<organism evidence="5 6">
    <name type="scientific">Bosea vaviloviae</name>
    <dbReference type="NCBI Taxonomy" id="1526658"/>
    <lineage>
        <taxon>Bacteria</taxon>
        <taxon>Pseudomonadati</taxon>
        <taxon>Pseudomonadota</taxon>
        <taxon>Alphaproteobacteria</taxon>
        <taxon>Hyphomicrobiales</taxon>
        <taxon>Boseaceae</taxon>
        <taxon>Bosea</taxon>
    </lineage>
</organism>
<dbReference type="GO" id="GO:0043565">
    <property type="term" value="F:sequence-specific DNA binding"/>
    <property type="evidence" value="ECO:0007669"/>
    <property type="project" value="InterPro"/>
</dbReference>
<dbReference type="SMART" id="SM00342">
    <property type="entry name" value="HTH_ARAC"/>
    <property type="match status" value="1"/>
</dbReference>
<dbReference type="OrthoDB" id="9804543at2"/>
<evidence type="ECO:0000256" key="2">
    <source>
        <dbReference type="ARBA" id="ARBA00023125"/>
    </source>
</evidence>
<dbReference type="InterPro" id="IPR018060">
    <property type="entry name" value="HTH_AraC"/>
</dbReference>
<dbReference type="KEGG" id="bvv:BHK69_00745"/>
<dbReference type="GO" id="GO:0003700">
    <property type="term" value="F:DNA-binding transcription factor activity"/>
    <property type="evidence" value="ECO:0007669"/>
    <property type="project" value="InterPro"/>
</dbReference>
<keyword evidence="2" id="KW-0238">DNA-binding</keyword>
<dbReference type="InterPro" id="IPR003313">
    <property type="entry name" value="AraC-bd"/>
</dbReference>
<feature type="domain" description="HTH araC/xylS-type" evidence="4">
    <location>
        <begin position="169"/>
        <end position="269"/>
    </location>
</feature>
<dbReference type="PROSITE" id="PS01124">
    <property type="entry name" value="HTH_ARAC_FAMILY_2"/>
    <property type="match status" value="1"/>
</dbReference>
<evidence type="ECO:0000256" key="1">
    <source>
        <dbReference type="ARBA" id="ARBA00023015"/>
    </source>
</evidence>
<name>A0A1D7TVR9_9HYPH</name>
<dbReference type="Gene3D" id="1.10.10.60">
    <property type="entry name" value="Homeodomain-like"/>
    <property type="match status" value="2"/>
</dbReference>
<evidence type="ECO:0000313" key="6">
    <source>
        <dbReference type="Proteomes" id="UP000094969"/>
    </source>
</evidence>
<gene>
    <name evidence="5" type="ORF">BHK69_00745</name>
</gene>